<dbReference type="InterPro" id="IPR036779">
    <property type="entry name" value="LysM_dom_sf"/>
</dbReference>
<feature type="signal peptide" evidence="1">
    <location>
        <begin position="1"/>
        <end position="17"/>
    </location>
</feature>
<dbReference type="EMBL" id="CAUWAG010000006">
    <property type="protein sequence ID" value="CAJ2504360.1"/>
    <property type="molecule type" value="Genomic_DNA"/>
</dbReference>
<accession>A0AAI8VH72</accession>
<dbReference type="Gene3D" id="3.10.350.10">
    <property type="entry name" value="LysM domain"/>
    <property type="match status" value="1"/>
</dbReference>
<comment type="caution">
    <text evidence="2">The sequence shown here is derived from an EMBL/GenBank/DDBJ whole genome shotgun (WGS) entry which is preliminary data.</text>
</comment>
<evidence type="ECO:0000256" key="1">
    <source>
        <dbReference type="SAM" id="SignalP"/>
    </source>
</evidence>
<sequence length="133" mass="14826">MRASLSPHLLLASVASASILESYGFGIVESQGLLRKHAELLRRQADNNATCRFSMPTDIWTTCAGFLSEFNITLDYFRIANPSIGPSCADFEPGTTYCVSMGSSIWEGCAYLYERNVRYPAELDQHMYREPVG</sequence>
<proteinExistence type="predicted"/>
<dbReference type="AlphaFoldDB" id="A0AAI8VH72"/>
<gene>
    <name evidence="2" type="ORF">KHLLAP_LOCUS4828</name>
</gene>
<evidence type="ECO:0000313" key="3">
    <source>
        <dbReference type="Proteomes" id="UP001295740"/>
    </source>
</evidence>
<keyword evidence="1" id="KW-0732">Signal</keyword>
<reference evidence="2" key="1">
    <citation type="submission" date="2023-10" db="EMBL/GenBank/DDBJ databases">
        <authorList>
            <person name="Hackl T."/>
        </authorList>
    </citation>
    <scope>NUCLEOTIDE SEQUENCE</scope>
</reference>
<organism evidence="2 3">
    <name type="scientific">Anthostomella pinea</name>
    <dbReference type="NCBI Taxonomy" id="933095"/>
    <lineage>
        <taxon>Eukaryota</taxon>
        <taxon>Fungi</taxon>
        <taxon>Dikarya</taxon>
        <taxon>Ascomycota</taxon>
        <taxon>Pezizomycotina</taxon>
        <taxon>Sordariomycetes</taxon>
        <taxon>Xylariomycetidae</taxon>
        <taxon>Xylariales</taxon>
        <taxon>Xylariaceae</taxon>
        <taxon>Anthostomella</taxon>
    </lineage>
</organism>
<name>A0AAI8VH72_9PEZI</name>
<dbReference type="Proteomes" id="UP001295740">
    <property type="component" value="Unassembled WGS sequence"/>
</dbReference>
<protein>
    <submittedName>
        <fullName evidence="2">Uu.00g117540.m01.CDS01</fullName>
    </submittedName>
</protein>
<feature type="chain" id="PRO_5042565153" evidence="1">
    <location>
        <begin position="18"/>
        <end position="133"/>
    </location>
</feature>
<evidence type="ECO:0000313" key="2">
    <source>
        <dbReference type="EMBL" id="CAJ2504360.1"/>
    </source>
</evidence>
<keyword evidence="3" id="KW-1185">Reference proteome</keyword>